<sequence>MAHSPFLHSHHSPILSLDSSALITQTDMTPHTANSLLSCKSFFLIQDIRRQVLLFLHPSESKPLIFSCTKWARILLEDDWFWRENLMRYFAMRHVNTRDDSPTTTTLKKEGASSDELSIDSSAFAVDSLSPNFHRKLFNSEISRTKCFVVGLEHRFQPGDWFTTERVTHDQLPVTIEKFHGCREPFLSAPIEFESPEEIGQVLTLVYHTNSALLEQIGEKEYEENVRAAFLATISLFYSLPRIHLLFARMLQQIGISALQIEQLLRCDKTRTNMRHSEHFDKVVQYVNLFHSLSDSIHQAWKDMSRETNFRVIGDVKCKLSDSKREITVKLSILNSIAERHPFEFFYSEMRGRRIFERDMDHPDVDTACKQQGPSSQHMTEHLSSTASKFLRTMSKHCFTSTGCISMVMMSYIRIADLCSMSPQLFQFLCILLPSVRSAFVSNYDETEQVGVNFGEGKKSFPLFAWINTMLDGDELTGEDEGESNSVPVDTHHTCSTQSQSFNAPDGSSTTSSL</sequence>
<proteinExistence type="predicted"/>
<evidence type="ECO:0000256" key="1">
    <source>
        <dbReference type="SAM" id="MobiDB-lite"/>
    </source>
</evidence>
<feature type="region of interest" description="Disordered" evidence="1">
    <location>
        <begin position="475"/>
        <end position="514"/>
    </location>
</feature>
<gene>
    <name evidence="2" type="ORF">PCOS0759_LOCUS8337</name>
</gene>
<organism evidence="2">
    <name type="scientific">Percolomonas cosmopolitus</name>
    <dbReference type="NCBI Taxonomy" id="63605"/>
    <lineage>
        <taxon>Eukaryota</taxon>
        <taxon>Discoba</taxon>
        <taxon>Heterolobosea</taxon>
        <taxon>Tetramitia</taxon>
        <taxon>Eutetramitia</taxon>
        <taxon>Percolomonadidae</taxon>
        <taxon>Percolomonas</taxon>
    </lineage>
</organism>
<feature type="compositionally biased region" description="Polar residues" evidence="1">
    <location>
        <begin position="484"/>
        <end position="514"/>
    </location>
</feature>
<protein>
    <submittedName>
        <fullName evidence="2">Uncharacterized protein</fullName>
    </submittedName>
</protein>
<dbReference type="AlphaFoldDB" id="A0A7S1PIT3"/>
<accession>A0A7S1PIT3</accession>
<evidence type="ECO:0000313" key="2">
    <source>
        <dbReference type="EMBL" id="CAD9085083.1"/>
    </source>
</evidence>
<reference evidence="2" key="1">
    <citation type="submission" date="2021-01" db="EMBL/GenBank/DDBJ databases">
        <authorList>
            <person name="Corre E."/>
            <person name="Pelletier E."/>
            <person name="Niang G."/>
            <person name="Scheremetjew M."/>
            <person name="Finn R."/>
            <person name="Kale V."/>
            <person name="Holt S."/>
            <person name="Cochrane G."/>
            <person name="Meng A."/>
            <person name="Brown T."/>
            <person name="Cohen L."/>
        </authorList>
    </citation>
    <scope>NUCLEOTIDE SEQUENCE</scope>
    <source>
        <strain evidence="2">WS</strain>
    </source>
</reference>
<name>A0A7S1PIT3_9EUKA</name>
<dbReference type="EMBL" id="HBGD01010158">
    <property type="protein sequence ID" value="CAD9085083.1"/>
    <property type="molecule type" value="Transcribed_RNA"/>
</dbReference>